<protein>
    <recommendedName>
        <fullName evidence="1">Putative exodeoxyribonuclease 8 PDDEXK-like domain-containing protein</fullName>
    </recommendedName>
</protein>
<feature type="domain" description="Putative exodeoxyribonuclease 8 PDDEXK-like" evidence="1">
    <location>
        <begin position="65"/>
        <end position="278"/>
    </location>
</feature>
<organism evidence="2">
    <name type="scientific">Aureimonas altamirensis</name>
    <dbReference type="NCBI Taxonomy" id="370622"/>
    <lineage>
        <taxon>Bacteria</taxon>
        <taxon>Pseudomonadati</taxon>
        <taxon>Pseudomonadota</taxon>
        <taxon>Alphaproteobacteria</taxon>
        <taxon>Hyphomicrobiales</taxon>
        <taxon>Aurantimonadaceae</taxon>
        <taxon>Aureimonas</taxon>
    </lineage>
</organism>
<accession>A0A0P0YX84</accession>
<dbReference type="InterPro" id="IPR011604">
    <property type="entry name" value="PDDEXK-like_dom_sf"/>
</dbReference>
<evidence type="ECO:0000313" key="2">
    <source>
        <dbReference type="EMBL" id="BAT26023.1"/>
    </source>
</evidence>
<sequence length="308" mass="34366">MKTVKETVWNGQQIVEPGIYAGVPIETYHHDVDLLDSFGISSSGIRQVDDRPSAYWVHSPYNPERIERDATEALNFGKAAHHLLLGESGFAQHFAVRPASIAGKPWQGNRTECKDWMADQAKAGRTVILPSQIDDIRRMRDSLAAHPIVQAGALNGRIERSMFAKFDDIWMKARPDVIPNDGGDFVDLKTAASVDDDSLSKTIFSSGYHVQGAVVRMVWRELGLPFGSFVLAFLEKSAPYEVRFFEVRAQDLDLGERQARAALQTVKECRKQGVWPGYDGFHPSVLNIDIPQWARTRTETTLAAKEAA</sequence>
<name>A0A0P0YX84_9HYPH</name>
<dbReference type="Pfam" id="PF12684">
    <property type="entry name" value="DUF3799"/>
    <property type="match status" value="1"/>
</dbReference>
<proteinExistence type="predicted"/>
<reference evidence="2" key="1">
    <citation type="journal article" date="2015" name="Proc. Natl. Acad. Sci. U.S.A.">
        <title>Bacterial clade with the ribosomal RNA operon on a small plasmid rather than the chromosome.</title>
        <authorList>
            <person name="Anda M."/>
            <person name="Ohtsubo Y."/>
            <person name="Okubo T."/>
            <person name="Sugawara M."/>
            <person name="Nagata Y."/>
            <person name="Tsuda M."/>
            <person name="Minamisawa K."/>
            <person name="Mitsui H."/>
        </authorList>
    </citation>
    <scope>NUCLEOTIDE SEQUENCE</scope>
    <source>
        <strain evidence="2">DSM 21988</strain>
    </source>
</reference>
<evidence type="ECO:0000259" key="1">
    <source>
        <dbReference type="Pfam" id="PF12684"/>
    </source>
</evidence>
<dbReference type="Gene3D" id="3.90.320.10">
    <property type="match status" value="1"/>
</dbReference>
<dbReference type="EMBL" id="LC066371">
    <property type="protein sequence ID" value="BAT26023.1"/>
    <property type="molecule type" value="Genomic_DNA"/>
</dbReference>
<dbReference type="RefSeq" id="WP_060602701.1">
    <property type="nucleotide sequence ID" value="NZ_BBWQ01000009.1"/>
</dbReference>
<dbReference type="InterPro" id="IPR024432">
    <property type="entry name" value="Put_RecE_PDDEXK-like_dom"/>
</dbReference>
<dbReference type="AlphaFoldDB" id="A0A0P0YX84"/>